<proteinExistence type="predicted"/>
<dbReference type="Proteomes" id="UP000095472">
    <property type="component" value="Chromosome"/>
</dbReference>
<evidence type="ECO:0000313" key="1">
    <source>
        <dbReference type="EMBL" id="XPM67060.1"/>
    </source>
</evidence>
<reference evidence="1 2" key="1">
    <citation type="journal article" date="2016" name="Genome Announc.">
        <title>Draft Genome Sequence of the Thermotolerant Cyanobacterium Desertifilum sp. IPPAS B-1220.</title>
        <authorList>
            <person name="Mironov K.S."/>
            <person name="Sinetova M.A."/>
            <person name="Bolatkhan K."/>
            <person name="Zayadan B.K."/>
            <person name="Ustinova V.V."/>
            <person name="Kupriyanova E.V."/>
            <person name="Skrypnik A.N."/>
            <person name="Gogoleva N.E."/>
            <person name="Gogolev Y.V."/>
            <person name="Los D.A."/>
        </authorList>
    </citation>
    <scope>NUCLEOTIDE SEQUENCE [LARGE SCALE GENOMIC DNA]</scope>
    <source>
        <strain evidence="1 2">IPPAS B-1220</strain>
    </source>
</reference>
<sequence length="116" mass="12763">MEGDVSQPEIALEQIRLRCNAPEGTLTPQLRQELRDRKAELVAYLLEAQNPSSLSAECKVLSASLSAECKVLSAEWEESAKFQVPSSEKYSSKSVFPLLLPNPQLLTPNSLLPPNP</sequence>
<dbReference type="EMBL" id="CP182909">
    <property type="protein sequence ID" value="XPM67060.1"/>
    <property type="molecule type" value="Genomic_DNA"/>
</dbReference>
<evidence type="ECO:0000313" key="2">
    <source>
        <dbReference type="Proteomes" id="UP000095472"/>
    </source>
</evidence>
<accession>A0ACD5H1E9</accession>
<gene>
    <name evidence="1" type="ORF">BH720_007210</name>
</gene>
<organism evidence="1 2">
    <name type="scientific">Desertifilum tharense IPPAS B-1220</name>
    <dbReference type="NCBI Taxonomy" id="1781255"/>
    <lineage>
        <taxon>Bacteria</taxon>
        <taxon>Bacillati</taxon>
        <taxon>Cyanobacteriota</taxon>
        <taxon>Cyanophyceae</taxon>
        <taxon>Desertifilales</taxon>
        <taxon>Desertifilaceae</taxon>
        <taxon>Desertifilum</taxon>
    </lineage>
</organism>
<name>A0ACD5H1E9_9CYAN</name>
<keyword evidence="2" id="KW-1185">Reference proteome</keyword>
<protein>
    <submittedName>
        <fullName evidence="1">Uncharacterized protein</fullName>
    </submittedName>
</protein>